<keyword evidence="10" id="KW-1185">Reference proteome</keyword>
<evidence type="ECO:0000313" key="9">
    <source>
        <dbReference type="EMBL" id="PNP88270.1"/>
    </source>
</evidence>
<dbReference type="SUPFAM" id="SSF51395">
    <property type="entry name" value="FMN-linked oxidoreductases"/>
    <property type="match status" value="1"/>
</dbReference>
<accession>A0ABX4XJ66</accession>
<evidence type="ECO:0000256" key="6">
    <source>
        <dbReference type="ARBA" id="ARBA00023209"/>
    </source>
</evidence>
<sequence length="226" mass="24714">MELVHVRHLFKLDPAKCLPDGAVDRLVRSGTDGFIIGGSDGLQLDAVQGLFQDFASRGLPVFMEVSDEAMIMPGASHYLIPMVLNTTDVKWLLGAHHGIVKQYGDFIPWPHVLVEGYCILNPDAKAAQLAKANTELTESDVAAYASIAENMLRLPVFYVEYSGVFGDSRMLQAARDELVNTKLWYGGGIRTVAQAREMSAIAGVIIVGNILYEDFEQALETVSAVR</sequence>
<reference evidence="9 10" key="1">
    <citation type="submission" date="2016-11" db="EMBL/GenBank/DDBJ databases">
        <title>Whole Genome Sequence of Listeria newyorkensis.</title>
        <authorList>
            <person name="Frink S."/>
            <person name="Morales C."/>
            <person name="Kiang D."/>
        </authorList>
    </citation>
    <scope>NUCLEOTIDE SEQUENCE [LARGE SCALE GENOMIC DNA]</scope>
    <source>
        <strain evidence="9 10">F1604011-044</strain>
    </source>
</reference>
<keyword evidence="4" id="KW-0460">Magnesium</keyword>
<dbReference type="NCBIfam" id="NF003199">
    <property type="entry name" value="PRK04169.1-3"/>
    <property type="match status" value="1"/>
</dbReference>
<evidence type="ECO:0000256" key="1">
    <source>
        <dbReference type="ARBA" id="ARBA00022516"/>
    </source>
</evidence>
<evidence type="ECO:0000256" key="2">
    <source>
        <dbReference type="ARBA" id="ARBA00022679"/>
    </source>
</evidence>
<evidence type="ECO:0000256" key="7">
    <source>
        <dbReference type="ARBA" id="ARBA00023264"/>
    </source>
</evidence>
<name>A0ABX4XJ66_9LIST</name>
<evidence type="ECO:0000256" key="5">
    <source>
        <dbReference type="ARBA" id="ARBA00023098"/>
    </source>
</evidence>
<dbReference type="InterPro" id="IPR038597">
    <property type="entry name" value="GGGP/HepGP_synthase_sf"/>
</dbReference>
<dbReference type="PANTHER" id="PTHR40029">
    <property type="match status" value="1"/>
</dbReference>
<comment type="caution">
    <text evidence="9">The sequence shown here is derived from an EMBL/GenBank/DDBJ whole genome shotgun (WGS) entry which is preliminary data.</text>
</comment>
<keyword evidence="7" id="KW-1208">Phospholipid metabolism</keyword>
<dbReference type="EMBL" id="MPDH01000025">
    <property type="protein sequence ID" value="PNP88270.1"/>
    <property type="molecule type" value="Genomic_DNA"/>
</dbReference>
<dbReference type="InterPro" id="IPR039074">
    <property type="entry name" value="GGGP/HepGP_synthase_I"/>
</dbReference>
<dbReference type="PANTHER" id="PTHR40029:SF2">
    <property type="entry name" value="HEPTAPRENYLGLYCERYL PHOSPHATE SYNTHASE"/>
    <property type="match status" value="1"/>
</dbReference>
<keyword evidence="6" id="KW-0594">Phospholipid biosynthesis</keyword>
<organism evidence="9 10">
    <name type="scientific">Listeria newyorkensis</name>
    <dbReference type="NCBI Taxonomy" id="1497681"/>
    <lineage>
        <taxon>Bacteria</taxon>
        <taxon>Bacillati</taxon>
        <taxon>Bacillota</taxon>
        <taxon>Bacilli</taxon>
        <taxon>Bacillales</taxon>
        <taxon>Listeriaceae</taxon>
        <taxon>Listeria</taxon>
    </lineage>
</organism>
<protein>
    <submittedName>
        <fullName evidence="9">Geranylgeranylglyceryl/heptaprenylglyceryl phosphate synthase</fullName>
    </submittedName>
</protein>
<keyword evidence="2" id="KW-0808">Transferase</keyword>
<comment type="catalytic activity">
    <reaction evidence="8">
        <text>sn-glycerol 1-phosphate + all-trans-heptaprenyl diphosphate = 3-heptaprenyl-sn-glycero-1-phosphate + diphosphate</text>
        <dbReference type="Rhea" id="RHEA:33495"/>
        <dbReference type="ChEBI" id="CHEBI:33019"/>
        <dbReference type="ChEBI" id="CHEBI:57685"/>
        <dbReference type="ChEBI" id="CHEBI:58206"/>
        <dbReference type="ChEBI" id="CHEBI:64781"/>
        <dbReference type="EC" id="2.5.1.n9"/>
    </reaction>
</comment>
<evidence type="ECO:0000313" key="10">
    <source>
        <dbReference type="Proteomes" id="UP000236500"/>
    </source>
</evidence>
<evidence type="ECO:0000256" key="3">
    <source>
        <dbReference type="ARBA" id="ARBA00022723"/>
    </source>
</evidence>
<dbReference type="Pfam" id="PF01884">
    <property type="entry name" value="PcrB"/>
    <property type="match status" value="1"/>
</dbReference>
<evidence type="ECO:0000256" key="8">
    <source>
        <dbReference type="ARBA" id="ARBA00048318"/>
    </source>
</evidence>
<evidence type="ECO:0000256" key="4">
    <source>
        <dbReference type="ARBA" id="ARBA00022842"/>
    </source>
</evidence>
<keyword evidence="3" id="KW-0479">Metal-binding</keyword>
<dbReference type="InterPro" id="IPR008205">
    <property type="entry name" value="GGGP_HepGP_synthase"/>
</dbReference>
<dbReference type="Proteomes" id="UP000236500">
    <property type="component" value="Unassembled WGS sequence"/>
</dbReference>
<dbReference type="NCBIfam" id="TIGR01768">
    <property type="entry name" value="GGGP-family"/>
    <property type="match status" value="1"/>
</dbReference>
<keyword evidence="5" id="KW-0443">Lipid metabolism</keyword>
<proteinExistence type="predicted"/>
<dbReference type="Gene3D" id="3.20.20.390">
    <property type="entry name" value="FMN-linked oxidoreductases"/>
    <property type="match status" value="1"/>
</dbReference>
<gene>
    <name evidence="9" type="ORF">BMT55_15555</name>
</gene>
<dbReference type="CDD" id="cd02812">
    <property type="entry name" value="PcrB_like"/>
    <property type="match status" value="1"/>
</dbReference>
<keyword evidence="1" id="KW-0444">Lipid biosynthesis</keyword>